<dbReference type="SUPFAM" id="SSF53335">
    <property type="entry name" value="S-adenosyl-L-methionine-dependent methyltransferases"/>
    <property type="match status" value="1"/>
</dbReference>
<keyword evidence="4" id="KW-1185">Reference proteome</keyword>
<accession>A0AAN6IBF3</accession>
<name>A0AAN6IBF3_9EURO</name>
<dbReference type="GO" id="GO:0008168">
    <property type="term" value="F:methyltransferase activity"/>
    <property type="evidence" value="ECO:0007669"/>
    <property type="project" value="UniProtKB-KW"/>
</dbReference>
<dbReference type="PANTHER" id="PTHR43861:SF1">
    <property type="entry name" value="TRANS-ACONITATE 2-METHYLTRANSFERASE"/>
    <property type="match status" value="1"/>
</dbReference>
<organism evidence="3 4">
    <name type="scientific">Exophiala viscosa</name>
    <dbReference type="NCBI Taxonomy" id="2486360"/>
    <lineage>
        <taxon>Eukaryota</taxon>
        <taxon>Fungi</taxon>
        <taxon>Dikarya</taxon>
        <taxon>Ascomycota</taxon>
        <taxon>Pezizomycotina</taxon>
        <taxon>Eurotiomycetes</taxon>
        <taxon>Chaetothyriomycetidae</taxon>
        <taxon>Chaetothyriales</taxon>
        <taxon>Herpotrichiellaceae</taxon>
        <taxon>Exophiala</taxon>
    </lineage>
</organism>
<feature type="domain" description="Methyltransferase" evidence="2">
    <location>
        <begin position="51"/>
        <end position="166"/>
    </location>
</feature>
<dbReference type="Proteomes" id="UP001203852">
    <property type="component" value="Unassembled WGS sequence"/>
</dbReference>
<evidence type="ECO:0000256" key="1">
    <source>
        <dbReference type="SAM" id="MobiDB-lite"/>
    </source>
</evidence>
<proteinExistence type="predicted"/>
<evidence type="ECO:0000313" key="4">
    <source>
        <dbReference type="Proteomes" id="UP001203852"/>
    </source>
</evidence>
<dbReference type="InterPro" id="IPR029063">
    <property type="entry name" value="SAM-dependent_MTases_sf"/>
</dbReference>
<dbReference type="CDD" id="cd02440">
    <property type="entry name" value="AdoMet_MTases"/>
    <property type="match status" value="1"/>
</dbReference>
<keyword evidence="3" id="KW-0808">Transferase</keyword>
<protein>
    <submittedName>
        <fullName evidence="3">UbiE/COQ5 methyltransferase</fullName>
    </submittedName>
</protein>
<evidence type="ECO:0000313" key="3">
    <source>
        <dbReference type="EMBL" id="KAI1609579.1"/>
    </source>
</evidence>
<dbReference type="Gene3D" id="3.40.50.150">
    <property type="entry name" value="Vaccinia Virus protein VP39"/>
    <property type="match status" value="1"/>
</dbReference>
<dbReference type="InterPro" id="IPR025714">
    <property type="entry name" value="Methyltranfer_dom"/>
</dbReference>
<feature type="compositionally biased region" description="Polar residues" evidence="1">
    <location>
        <begin position="13"/>
        <end position="29"/>
    </location>
</feature>
<comment type="caution">
    <text evidence="3">The sequence shown here is derived from an EMBL/GenBank/DDBJ whole genome shotgun (WGS) entry which is preliminary data.</text>
</comment>
<dbReference type="Pfam" id="PF13847">
    <property type="entry name" value="Methyltransf_31"/>
    <property type="match status" value="1"/>
</dbReference>
<evidence type="ECO:0000259" key="2">
    <source>
        <dbReference type="Pfam" id="PF13847"/>
    </source>
</evidence>
<keyword evidence="3" id="KW-0489">Methyltransferase</keyword>
<dbReference type="AlphaFoldDB" id="A0AAN6IBF3"/>
<dbReference type="GO" id="GO:0032259">
    <property type="term" value="P:methylation"/>
    <property type="evidence" value="ECO:0007669"/>
    <property type="project" value="UniProtKB-KW"/>
</dbReference>
<dbReference type="EMBL" id="MU404360">
    <property type="protein sequence ID" value="KAI1609579.1"/>
    <property type="molecule type" value="Genomic_DNA"/>
</dbReference>
<sequence>MTTKPHEPLARMSSGQTSKSTYTQGHSASVVASHTSRTVDNSASFLLPHLKPHYKIVDLGCGPGTITRGFCSFVPQGSVTGIDSADSVIEQARSQAPQTEYPNLNFRVGDITQRLPCDDNSVDVVYTHMTLLHVPSPVQVVEEARRVLKPGGMLAMREADHAEWEPSTPALDKYNNLLFEAARSTGAQGAGAGRRLHVWALQAGFERSKMSIGGGATVYTAPDESKWWADVHVGRLEGEVGKMWLENKLVDSQKDVDDMKAALRTWKESDNAWYGGLQGEVICWK</sequence>
<dbReference type="PANTHER" id="PTHR43861">
    <property type="entry name" value="TRANS-ACONITATE 2-METHYLTRANSFERASE-RELATED"/>
    <property type="match status" value="1"/>
</dbReference>
<feature type="region of interest" description="Disordered" evidence="1">
    <location>
        <begin position="1"/>
        <end position="29"/>
    </location>
</feature>
<reference evidence="3" key="1">
    <citation type="journal article" date="2022" name="bioRxiv">
        <title>Deciphering the potential niche of two novel black yeast fungi from a biological soil crust based on their genomes, phenotypes, and melanin regulation.</title>
        <authorList>
            <consortium name="DOE Joint Genome Institute"/>
            <person name="Carr E.C."/>
            <person name="Barton Q."/>
            <person name="Grambo S."/>
            <person name="Sullivan M."/>
            <person name="Renfro C.M."/>
            <person name="Kuo A."/>
            <person name="Pangilinan J."/>
            <person name="Lipzen A."/>
            <person name="Keymanesh K."/>
            <person name="Savage E."/>
            <person name="Barry K."/>
            <person name="Grigoriev I.V."/>
            <person name="Riekhof W.R."/>
            <person name="Harris S.S."/>
        </authorList>
    </citation>
    <scope>NUCLEOTIDE SEQUENCE</scope>
    <source>
        <strain evidence="3">JF 03-4F</strain>
    </source>
</reference>
<gene>
    <name evidence="3" type="ORF">EDD36DRAFT_75255</name>
</gene>